<dbReference type="GO" id="GO:0005764">
    <property type="term" value="C:lysosome"/>
    <property type="evidence" value="ECO:0007669"/>
    <property type="project" value="UniProtKB-SubCell"/>
</dbReference>
<gene>
    <name evidence="22" type="ORF">METZ01_LOCUS310663</name>
</gene>
<dbReference type="InterPro" id="IPR007484">
    <property type="entry name" value="Peptidase_M28"/>
</dbReference>
<keyword evidence="13" id="KW-0862">Zinc</keyword>
<name>A0A382N9G6_9ZZZZ</name>
<dbReference type="Gene3D" id="3.40.630.10">
    <property type="entry name" value="Zn peptidases"/>
    <property type="match status" value="2"/>
</dbReference>
<evidence type="ECO:0000256" key="1">
    <source>
        <dbReference type="ARBA" id="ARBA00004240"/>
    </source>
</evidence>
<dbReference type="GO" id="GO:0006508">
    <property type="term" value="P:proteolysis"/>
    <property type="evidence" value="ECO:0007669"/>
    <property type="project" value="UniProtKB-KW"/>
</dbReference>
<keyword evidence="6" id="KW-0964">Secreted</keyword>
<keyword evidence="16" id="KW-0865">Zymogen</keyword>
<dbReference type="GO" id="GO:0005576">
    <property type="term" value="C:extracellular region"/>
    <property type="evidence" value="ECO:0007669"/>
    <property type="project" value="UniProtKB-SubCell"/>
</dbReference>
<comment type="subcellular location">
    <subcellularLocation>
        <location evidence="1">Endoplasmic reticulum</location>
    </subcellularLocation>
    <subcellularLocation>
        <location evidence="3">Golgi apparatus</location>
    </subcellularLocation>
    <subcellularLocation>
        <location evidence="2">Lysosome</location>
    </subcellularLocation>
    <subcellularLocation>
        <location evidence="4">Secreted</location>
    </subcellularLocation>
</comment>
<evidence type="ECO:0000256" key="19">
    <source>
        <dbReference type="ARBA" id="ARBA00025833"/>
    </source>
</evidence>
<dbReference type="EMBL" id="UINC01098926">
    <property type="protein sequence ID" value="SVC57809.1"/>
    <property type="molecule type" value="Genomic_DNA"/>
</dbReference>
<evidence type="ECO:0000256" key="5">
    <source>
        <dbReference type="ARBA" id="ARBA00014116"/>
    </source>
</evidence>
<dbReference type="Pfam" id="PF04389">
    <property type="entry name" value="Peptidase_M28"/>
    <property type="match status" value="1"/>
</dbReference>
<dbReference type="SUPFAM" id="SSF53187">
    <property type="entry name" value="Zn-dependent exopeptidases"/>
    <property type="match status" value="1"/>
</dbReference>
<evidence type="ECO:0000256" key="9">
    <source>
        <dbReference type="ARBA" id="ARBA00022723"/>
    </source>
</evidence>
<evidence type="ECO:0000256" key="10">
    <source>
        <dbReference type="ARBA" id="ARBA00022729"/>
    </source>
</evidence>
<keyword evidence="7" id="KW-0121">Carboxypeptidase</keyword>
<keyword evidence="8" id="KW-0645">Protease</keyword>
<evidence type="ECO:0000256" key="11">
    <source>
        <dbReference type="ARBA" id="ARBA00022801"/>
    </source>
</evidence>
<comment type="subunit">
    <text evidence="19">Homodimer. The monomeric form is inactive while the homodimer is active.</text>
</comment>
<keyword evidence="11" id="KW-0378">Hydrolase</keyword>
<evidence type="ECO:0000313" key="22">
    <source>
        <dbReference type="EMBL" id="SVC57809.1"/>
    </source>
</evidence>
<evidence type="ECO:0000256" key="12">
    <source>
        <dbReference type="ARBA" id="ARBA00022824"/>
    </source>
</evidence>
<dbReference type="InterPro" id="IPR039866">
    <property type="entry name" value="CPQ"/>
</dbReference>
<protein>
    <recommendedName>
        <fullName evidence="5">Carboxypeptidase Q</fullName>
    </recommendedName>
    <alternativeName>
        <fullName evidence="20">Plasma glutamate carboxypeptidase</fullName>
    </alternativeName>
</protein>
<evidence type="ECO:0000256" key="6">
    <source>
        <dbReference type="ARBA" id="ARBA00022525"/>
    </source>
</evidence>
<evidence type="ECO:0000256" key="2">
    <source>
        <dbReference type="ARBA" id="ARBA00004371"/>
    </source>
</evidence>
<feature type="non-terminal residue" evidence="22">
    <location>
        <position position="333"/>
    </location>
</feature>
<sequence length="333" mass="37518">MKHVLIYALMLGFTLFGSAHAQEEPVDHQMIARIKIEGFQQSEVMETLRYLTDVAGPRLTGSPNLKHAGEWARDSMTEWGLQNAKLEPWGEFGRGWTVERFSVEMLEPQYQNLLAYPKAWTPGTRGTVKGTPVFTDISTTADFEKYRGKLKGKIVLNRKPIEPDPHFTPDATRNTPEGLAERARAIKSGGQSSYAERQNRRSRFRETARAMRYFFKDEGVAAYIEPSGRDHGVLRVGSHGPYQVEEEETYPAFVMAKEHYGRILRLMDRKIQVTLELNLETKFHDDDTKAYNVIAEIPGTDPQLKDEVVMLGGHLDSWHSGTGATDNASGCAA</sequence>
<evidence type="ECO:0000256" key="14">
    <source>
        <dbReference type="ARBA" id="ARBA00023034"/>
    </source>
</evidence>
<evidence type="ECO:0000256" key="18">
    <source>
        <dbReference type="ARBA" id="ARBA00023228"/>
    </source>
</evidence>
<feature type="domain" description="Peptidase M28" evidence="21">
    <location>
        <begin position="292"/>
        <end position="333"/>
    </location>
</feature>
<evidence type="ECO:0000256" key="8">
    <source>
        <dbReference type="ARBA" id="ARBA00022670"/>
    </source>
</evidence>
<evidence type="ECO:0000256" key="13">
    <source>
        <dbReference type="ARBA" id="ARBA00022833"/>
    </source>
</evidence>
<keyword evidence="14" id="KW-0333">Golgi apparatus</keyword>
<reference evidence="22" key="1">
    <citation type="submission" date="2018-05" db="EMBL/GenBank/DDBJ databases">
        <authorList>
            <person name="Lanie J.A."/>
            <person name="Ng W.-L."/>
            <person name="Kazmierczak K.M."/>
            <person name="Andrzejewski T.M."/>
            <person name="Davidsen T.M."/>
            <person name="Wayne K.J."/>
            <person name="Tettelin H."/>
            <person name="Glass J.I."/>
            <person name="Rusch D."/>
            <person name="Podicherti R."/>
            <person name="Tsui H.-C.T."/>
            <person name="Winkler M.E."/>
        </authorList>
    </citation>
    <scope>NUCLEOTIDE SEQUENCE</scope>
</reference>
<keyword evidence="18" id="KW-0458">Lysosome</keyword>
<dbReference type="GO" id="GO:0004180">
    <property type="term" value="F:carboxypeptidase activity"/>
    <property type="evidence" value="ECO:0007669"/>
    <property type="project" value="UniProtKB-KW"/>
</dbReference>
<keyword evidence="15" id="KW-0482">Metalloprotease</keyword>
<evidence type="ECO:0000256" key="7">
    <source>
        <dbReference type="ARBA" id="ARBA00022645"/>
    </source>
</evidence>
<dbReference type="PANTHER" id="PTHR12053:SF3">
    <property type="entry name" value="CARBOXYPEPTIDASE Q"/>
    <property type="match status" value="1"/>
</dbReference>
<evidence type="ECO:0000256" key="20">
    <source>
        <dbReference type="ARBA" id="ARBA00033328"/>
    </source>
</evidence>
<proteinExistence type="predicted"/>
<organism evidence="22">
    <name type="scientific">marine metagenome</name>
    <dbReference type="NCBI Taxonomy" id="408172"/>
    <lineage>
        <taxon>unclassified sequences</taxon>
        <taxon>metagenomes</taxon>
        <taxon>ecological metagenomes</taxon>
    </lineage>
</organism>
<dbReference type="GO" id="GO:0005794">
    <property type="term" value="C:Golgi apparatus"/>
    <property type="evidence" value="ECO:0007669"/>
    <property type="project" value="UniProtKB-SubCell"/>
</dbReference>
<keyword evidence="10" id="KW-0732">Signal</keyword>
<evidence type="ECO:0000256" key="3">
    <source>
        <dbReference type="ARBA" id="ARBA00004555"/>
    </source>
</evidence>
<keyword evidence="9" id="KW-0479">Metal-binding</keyword>
<dbReference type="GO" id="GO:0070573">
    <property type="term" value="F:metallodipeptidase activity"/>
    <property type="evidence" value="ECO:0007669"/>
    <property type="project" value="InterPro"/>
</dbReference>
<dbReference type="GO" id="GO:0005783">
    <property type="term" value="C:endoplasmic reticulum"/>
    <property type="evidence" value="ECO:0007669"/>
    <property type="project" value="UniProtKB-SubCell"/>
</dbReference>
<dbReference type="PANTHER" id="PTHR12053">
    <property type="entry name" value="PROTEASE FAMILY M28 PLASMA GLUTAMATE CARBOXYPEPTIDASE-RELATED"/>
    <property type="match status" value="1"/>
</dbReference>
<accession>A0A382N9G6</accession>
<dbReference type="GO" id="GO:0046872">
    <property type="term" value="F:metal ion binding"/>
    <property type="evidence" value="ECO:0007669"/>
    <property type="project" value="UniProtKB-KW"/>
</dbReference>
<evidence type="ECO:0000256" key="17">
    <source>
        <dbReference type="ARBA" id="ARBA00023180"/>
    </source>
</evidence>
<keyword evidence="12" id="KW-0256">Endoplasmic reticulum</keyword>
<keyword evidence="17" id="KW-0325">Glycoprotein</keyword>
<dbReference type="AlphaFoldDB" id="A0A382N9G6"/>
<evidence type="ECO:0000256" key="16">
    <source>
        <dbReference type="ARBA" id="ARBA00023145"/>
    </source>
</evidence>
<evidence type="ECO:0000256" key="15">
    <source>
        <dbReference type="ARBA" id="ARBA00023049"/>
    </source>
</evidence>
<evidence type="ECO:0000256" key="4">
    <source>
        <dbReference type="ARBA" id="ARBA00004613"/>
    </source>
</evidence>
<evidence type="ECO:0000259" key="21">
    <source>
        <dbReference type="Pfam" id="PF04389"/>
    </source>
</evidence>